<keyword evidence="3" id="KW-1185">Reference proteome</keyword>
<dbReference type="SUPFAM" id="SSF52833">
    <property type="entry name" value="Thioredoxin-like"/>
    <property type="match status" value="1"/>
</dbReference>
<dbReference type="GO" id="GO:0016491">
    <property type="term" value="F:oxidoreductase activity"/>
    <property type="evidence" value="ECO:0007669"/>
    <property type="project" value="InterPro"/>
</dbReference>
<dbReference type="EMBL" id="FUXM01000022">
    <property type="protein sequence ID" value="SKA07582.1"/>
    <property type="molecule type" value="Genomic_DNA"/>
</dbReference>
<proteinExistence type="predicted"/>
<dbReference type="AlphaFoldDB" id="A0A1T4QUZ6"/>
<dbReference type="InterPro" id="IPR036249">
    <property type="entry name" value="Thioredoxin-like_sf"/>
</dbReference>
<gene>
    <name evidence="2" type="ORF">SAMN02745885_01812</name>
</gene>
<dbReference type="InterPro" id="IPR000866">
    <property type="entry name" value="AhpC/TSA"/>
</dbReference>
<name>A0A1T4QUZ6_9FIRM</name>
<feature type="domain" description="Alkyl hydroperoxide reductase subunit C/ Thiol specific antioxidant" evidence="1">
    <location>
        <begin position="4"/>
        <end position="43"/>
    </location>
</feature>
<organism evidence="2 3">
    <name type="scientific">Carboxydocella sporoproducens DSM 16521</name>
    <dbReference type="NCBI Taxonomy" id="1121270"/>
    <lineage>
        <taxon>Bacteria</taxon>
        <taxon>Bacillati</taxon>
        <taxon>Bacillota</taxon>
        <taxon>Clostridia</taxon>
        <taxon>Eubacteriales</taxon>
        <taxon>Clostridiales Family XVI. Incertae Sedis</taxon>
        <taxon>Carboxydocella</taxon>
    </lineage>
</organism>
<protein>
    <submittedName>
        <fullName evidence="2">AhpC/TSA family protein</fullName>
    </submittedName>
</protein>
<dbReference type="Gene3D" id="3.40.30.10">
    <property type="entry name" value="Glutaredoxin"/>
    <property type="match status" value="1"/>
</dbReference>
<evidence type="ECO:0000259" key="1">
    <source>
        <dbReference type="Pfam" id="PF00578"/>
    </source>
</evidence>
<sequence>MVEIGFKAPDFTLPATGGQEITLSQLAGKKVVLYFYPKDNTPG</sequence>
<evidence type="ECO:0000313" key="3">
    <source>
        <dbReference type="Proteomes" id="UP000189933"/>
    </source>
</evidence>
<dbReference type="Proteomes" id="UP000189933">
    <property type="component" value="Unassembled WGS sequence"/>
</dbReference>
<accession>A0A1T4QUZ6</accession>
<reference evidence="3" key="1">
    <citation type="submission" date="2017-02" db="EMBL/GenBank/DDBJ databases">
        <authorList>
            <person name="Varghese N."/>
            <person name="Submissions S."/>
        </authorList>
    </citation>
    <scope>NUCLEOTIDE SEQUENCE [LARGE SCALE GENOMIC DNA]</scope>
    <source>
        <strain evidence="3">DSM 16521</strain>
    </source>
</reference>
<evidence type="ECO:0000313" key="2">
    <source>
        <dbReference type="EMBL" id="SKA07582.1"/>
    </source>
</evidence>
<dbReference type="GO" id="GO:0016209">
    <property type="term" value="F:antioxidant activity"/>
    <property type="evidence" value="ECO:0007669"/>
    <property type="project" value="InterPro"/>
</dbReference>
<dbReference type="Pfam" id="PF00578">
    <property type="entry name" value="AhpC-TSA"/>
    <property type="match status" value="1"/>
</dbReference>